<evidence type="ECO:0000313" key="3">
    <source>
        <dbReference type="Proteomes" id="UP001207440"/>
    </source>
</evidence>
<dbReference type="EMBL" id="JAOZYT010000094">
    <property type="protein sequence ID" value="MCW0524724.1"/>
    <property type="molecule type" value="Genomic_DNA"/>
</dbReference>
<accession>A0AAP3EX55</accession>
<proteinExistence type="predicted"/>
<dbReference type="Proteomes" id="UP001207440">
    <property type="component" value="Unassembled WGS sequence"/>
</dbReference>
<dbReference type="InterPro" id="IPR004518">
    <property type="entry name" value="MazG-like_dom"/>
</dbReference>
<dbReference type="Gene3D" id="1.10.287.1080">
    <property type="entry name" value="MazG-like"/>
    <property type="match status" value="1"/>
</dbReference>
<evidence type="ECO:0000313" key="2">
    <source>
        <dbReference type="EMBL" id="MCW0524724.1"/>
    </source>
</evidence>
<comment type="caution">
    <text evidence="2">The sequence shown here is derived from an EMBL/GenBank/DDBJ whole genome shotgun (WGS) entry which is preliminary data.</text>
</comment>
<dbReference type="CDD" id="cd11540">
    <property type="entry name" value="NTP-PPase_u3"/>
    <property type="match status" value="1"/>
</dbReference>
<dbReference type="SUPFAM" id="SSF101386">
    <property type="entry name" value="all-alpha NTP pyrophosphatases"/>
    <property type="match status" value="1"/>
</dbReference>
<evidence type="ECO:0000259" key="1">
    <source>
        <dbReference type="Pfam" id="PF03819"/>
    </source>
</evidence>
<dbReference type="RefSeq" id="WP_214193818.1">
    <property type="nucleotide sequence ID" value="NZ_CP081925.1"/>
</dbReference>
<reference evidence="2" key="1">
    <citation type="submission" date="2022-10" db="EMBL/GenBank/DDBJ databases">
        <title>Sifting through the core-genome to identify putative cross-protective antigens against Riemerella anatipestifer.</title>
        <authorList>
            <person name="Zheng X."/>
            <person name="Zhang W."/>
        </authorList>
    </citation>
    <scope>NUCLEOTIDE SEQUENCE</scope>
    <source>
        <strain evidence="2">ZWRA178</strain>
    </source>
</reference>
<sequence length="98" mass="10916">MEKLIKQIKQWAEDKGILAKATPTKQALKTLEECTELLTAIADDDGTEIKDAIGDIVVTLIIQCEMQNLNFIDCVQSAYDVISKRTGKMINGQFVKDI</sequence>
<organism evidence="2 3">
    <name type="scientific">Riemerella anatipestifer</name>
    <name type="common">Moraxella anatipestifer</name>
    <dbReference type="NCBI Taxonomy" id="34085"/>
    <lineage>
        <taxon>Bacteria</taxon>
        <taxon>Pseudomonadati</taxon>
        <taxon>Bacteroidota</taxon>
        <taxon>Flavobacteriia</taxon>
        <taxon>Flavobacteriales</taxon>
        <taxon>Weeksellaceae</taxon>
        <taxon>Riemerella</taxon>
    </lineage>
</organism>
<gene>
    <name evidence="2" type="ORF">OKE68_10410</name>
</gene>
<dbReference type="AlphaFoldDB" id="A0AAP3EX55"/>
<protein>
    <submittedName>
        <fullName evidence="2">MazG-like family protein</fullName>
    </submittedName>
</protein>
<name>A0AAP3EX55_RIEAN</name>
<feature type="domain" description="NTP pyrophosphohydrolase MazG-like" evidence="1">
    <location>
        <begin position="24"/>
        <end position="85"/>
    </location>
</feature>
<dbReference type="Pfam" id="PF03819">
    <property type="entry name" value="MazG"/>
    <property type="match status" value="1"/>
</dbReference>